<dbReference type="RefSeq" id="WP_008041427.1">
    <property type="nucleotide sequence ID" value="NZ_CH724149.1"/>
</dbReference>
<keyword evidence="1" id="KW-1133">Transmembrane helix</keyword>
<evidence type="ECO:0000313" key="2">
    <source>
        <dbReference type="EMBL" id="EAR10868.1"/>
    </source>
</evidence>
<dbReference type="AlphaFoldDB" id="A4BAB2"/>
<dbReference type="HOGENOM" id="CLU_434039_0_0_6"/>
<name>A4BAB2_9GAMM</name>
<feature type="transmembrane region" description="Helical" evidence="1">
    <location>
        <begin position="115"/>
        <end position="140"/>
    </location>
</feature>
<reference evidence="2 3" key="1">
    <citation type="submission" date="2006-02" db="EMBL/GenBank/DDBJ databases">
        <authorList>
            <person name="Pinhassi J."/>
            <person name="Pedros-Alio C."/>
            <person name="Ferriera S."/>
            <person name="Johnson J."/>
            <person name="Kravitz S."/>
            <person name="Halpern A."/>
            <person name="Remington K."/>
            <person name="Beeson K."/>
            <person name="Tran B."/>
            <person name="Rogers Y.-H."/>
            <person name="Friedman R."/>
            <person name="Venter J.C."/>
        </authorList>
    </citation>
    <scope>NUCLEOTIDE SEQUENCE [LARGE SCALE GENOMIC DNA]</scope>
    <source>
        <strain evidence="2 3">MED297</strain>
    </source>
</reference>
<evidence type="ECO:0008006" key="4">
    <source>
        <dbReference type="Google" id="ProtNLM"/>
    </source>
</evidence>
<keyword evidence="1" id="KW-0472">Membrane</keyword>
<dbReference type="Proteomes" id="UP000005953">
    <property type="component" value="Unassembled WGS sequence"/>
</dbReference>
<gene>
    <name evidence="2" type="ORF">MED297_10171</name>
</gene>
<dbReference type="OrthoDB" id="6188143at2"/>
<sequence length="630" mass="72144">MENARYHLVFEGFKPDANKTAVSFSLKDQLSLNDSQINDMMAGRRTVLKENLNKESAQKLGRELTQAGLIIKAKALAVNQKNSPEEVRKHLLNGGIEQYFASKYRHASDELETQFSLIILAAMAVGTYFILPLIGLAILSPLLNLSIWGSQFVAAFIQLLIASLFFIPAVVLRPRPAQVDGIAVDKDTEELLWRLTDSLADYLSAPKVADIILVNDPVLNVHQSPKQWLKNSCTLEVGLPVMESLTLQQFVGLLAMRMTPRASRFYALTWGLFIQWYRALRTLHKKTALLLNNWVLPMYEHQNQRAQNIAKDLVGMGECRRLQRIEKRFTELERDWPEFTEYCHRLRLRGTQWQSLVVRDSQADKENDEIHALFRIESPALWALSTTEGYQKAISRQQGQAVFTMPGQHLWQTFQKYIPLADRFNDQLIRPEALIPPTDASPRKKRPNALLLNRQAQDVLHTQQLMIEQSLELHAKPKKIKDVNVQISKWRATANALWPEDALQHKLMGIAKGAFSAFQTLQQIQMWRLNDQKVPQDKQRRRDQQILKQHQKWVGQVQKLPALPLLPNGSGKLSDQIQTALGETPLSELSVQDILQNQAYFLDLTRTYWVFIAGQILKPKTFADEMEQQA</sequence>
<dbReference type="STRING" id="314283.MED297_10171"/>
<dbReference type="EMBL" id="AAOE01000002">
    <property type="protein sequence ID" value="EAR10868.1"/>
    <property type="molecule type" value="Genomic_DNA"/>
</dbReference>
<evidence type="ECO:0000313" key="3">
    <source>
        <dbReference type="Proteomes" id="UP000005953"/>
    </source>
</evidence>
<feature type="transmembrane region" description="Helical" evidence="1">
    <location>
        <begin position="152"/>
        <end position="172"/>
    </location>
</feature>
<keyword evidence="3" id="KW-1185">Reference proteome</keyword>
<organism evidence="2 3">
    <name type="scientific">Reinekea blandensis MED297</name>
    <dbReference type="NCBI Taxonomy" id="314283"/>
    <lineage>
        <taxon>Bacteria</taxon>
        <taxon>Pseudomonadati</taxon>
        <taxon>Pseudomonadota</taxon>
        <taxon>Gammaproteobacteria</taxon>
        <taxon>Oceanospirillales</taxon>
        <taxon>Saccharospirillaceae</taxon>
        <taxon>Reinekea</taxon>
    </lineage>
</organism>
<proteinExistence type="predicted"/>
<accession>A4BAB2</accession>
<comment type="caution">
    <text evidence="2">The sequence shown here is derived from an EMBL/GenBank/DDBJ whole genome shotgun (WGS) entry which is preliminary data.</text>
</comment>
<evidence type="ECO:0000256" key="1">
    <source>
        <dbReference type="SAM" id="Phobius"/>
    </source>
</evidence>
<protein>
    <recommendedName>
        <fullName evidence="4">Peptidase M48 domain-containing protein</fullName>
    </recommendedName>
</protein>
<keyword evidence="1" id="KW-0812">Transmembrane</keyword>